<gene>
    <name evidence="1" type="ORF">Barba1S_gp024</name>
</gene>
<proteinExistence type="predicted"/>
<sequence length="83" mass="9582">MNELQTSVLSTLKELADSYNLTFSYSDDYQLVFFSKPEVGFLDPSFALAIEWKVKKANIFRLNKTIELHQIDDCCRLLCEVIA</sequence>
<protein>
    <submittedName>
        <fullName evidence="1">Uncharacterized protein</fullName>
    </submittedName>
</protein>
<evidence type="ECO:0000313" key="2">
    <source>
        <dbReference type="Proteomes" id="UP000300052"/>
    </source>
</evidence>
<dbReference type="EMBL" id="MK719702">
    <property type="protein sequence ID" value="QCQ58011.1"/>
    <property type="molecule type" value="Genomic_DNA"/>
</dbReference>
<organism evidence="1 2">
    <name type="scientific">Rheinheimera phage vB_RspM_Barba1S</name>
    <dbReference type="NCBI Taxonomy" id="2565660"/>
    <lineage>
        <taxon>Viruses</taxon>
        <taxon>Duplodnaviria</taxon>
        <taxon>Heunggongvirae</taxon>
        <taxon>Uroviricota</taxon>
        <taxon>Caudoviricetes</taxon>
        <taxon>Barbavirus</taxon>
        <taxon>Barbavirus barba18A</taxon>
    </lineage>
</organism>
<reference evidence="1 2" key="1">
    <citation type="submission" date="2019-03" db="EMBL/GenBank/DDBJ databases">
        <title>Genomic and seasonal variations among aquatic phages infecting the Baltic Sea Gammaproteobacteria Rheinheimera sp. bal341.</title>
        <authorList>
            <person name="Nilsson E."/>
            <person name="Li K."/>
            <person name="Fridlund J."/>
            <person name="Sulcius S."/>
            <person name="Bunse C."/>
            <person name="Karlsson C.M.G."/>
            <person name="Lindh M."/>
            <person name="Lundin D."/>
            <person name="Pinhassi J."/>
            <person name="Holmfeldt K."/>
        </authorList>
    </citation>
    <scope>NUCLEOTIDE SEQUENCE [LARGE SCALE GENOMIC DNA]</scope>
</reference>
<dbReference type="Proteomes" id="UP000300052">
    <property type="component" value="Genome"/>
</dbReference>
<evidence type="ECO:0000313" key="1">
    <source>
        <dbReference type="EMBL" id="QCQ58011.1"/>
    </source>
</evidence>
<accession>A0A4P8MVE2</accession>
<name>A0A4P8MVE2_9CAUD</name>